<dbReference type="Proteomes" id="UP001597419">
    <property type="component" value="Unassembled WGS sequence"/>
</dbReference>
<evidence type="ECO:0000313" key="3">
    <source>
        <dbReference type="Proteomes" id="UP001597419"/>
    </source>
</evidence>
<accession>A0ABW5GGG3</accession>
<dbReference type="PANTHER" id="PTHR10362">
    <property type="entry name" value="HISTIDINE AMMONIA-LYASE"/>
    <property type="match status" value="1"/>
</dbReference>
<dbReference type="RefSeq" id="WP_345398155.1">
    <property type="nucleotide sequence ID" value="NZ_BAABHG010000009.1"/>
</dbReference>
<dbReference type="InterPro" id="IPR008948">
    <property type="entry name" value="L-Aspartase-like"/>
</dbReference>
<protein>
    <submittedName>
        <fullName evidence="2">Aromatic amino acid ammonia-lyase</fullName>
    </submittedName>
</protein>
<proteinExistence type="predicted"/>
<dbReference type="Gene3D" id="1.20.200.10">
    <property type="entry name" value="Fumarase/aspartase (Central domain)"/>
    <property type="match status" value="1"/>
</dbReference>
<sequence length="508" mass="54081">MTPIAETQGRELTSSKYLSEIVWSADWDTKIDPCDEADIARMRASARTIEEHLTAEKPVYGLTQGFGPLVVFEAESEMEQGASLISHLGTGQGAPLSPDVSRLILWLRIQNMRKGYSAVSPRFWQILADLWNRGFTPVIPRHGTVSASGDLQPLAHAALAFAGQGRAWRRDTGGRWCTVPAQEALAALGQEPIDWPVREALSFVNGTGASLAQAIVNQQSALRLAQAVAMLTGRLATLLGANPEHYDAGHGIARGQLGQLTAAEWIRAELPEGHSRDPKRPLQEPYSLRCAPQVLGAVLDQLDHVGNVLALEVDGCQDNPITFEGRLLHGGNFHAMPVGLASDQTGLALHMAVYLAERQLGLLLSPATNGDLPPMLTPRAGRGCGLAGVHISATSFVSRIRQLVYPSSLTTLPTNGWNQDHVPMALNGANSVAEALELGWLVIGSLALGVAQLAVLTGAVPTADGIWAELAEISPPLAEDRPMAGEVRAASDLLNRYATEALANGDAG</sequence>
<dbReference type="EMBL" id="JBHUKU010000008">
    <property type="protein sequence ID" value="MFD2460247.1"/>
    <property type="molecule type" value="Genomic_DNA"/>
</dbReference>
<keyword evidence="1" id="KW-0456">Lyase</keyword>
<gene>
    <name evidence="2" type="ORF">ACFSYJ_16675</name>
</gene>
<dbReference type="Pfam" id="PF00221">
    <property type="entry name" value="Lyase_aromatic"/>
    <property type="match status" value="1"/>
</dbReference>
<name>A0ABW5GGG3_9PSEU</name>
<evidence type="ECO:0000256" key="1">
    <source>
        <dbReference type="ARBA" id="ARBA00023239"/>
    </source>
</evidence>
<dbReference type="SUPFAM" id="SSF48557">
    <property type="entry name" value="L-aspartase-like"/>
    <property type="match status" value="1"/>
</dbReference>
<dbReference type="InterPro" id="IPR001106">
    <property type="entry name" value="Aromatic_Lyase"/>
</dbReference>
<dbReference type="InterPro" id="IPR024083">
    <property type="entry name" value="Fumarase/histidase_N"/>
</dbReference>
<evidence type="ECO:0000313" key="2">
    <source>
        <dbReference type="EMBL" id="MFD2460247.1"/>
    </source>
</evidence>
<dbReference type="PROSITE" id="PS00488">
    <property type="entry name" value="PAL_HISTIDASE"/>
    <property type="match status" value="1"/>
</dbReference>
<dbReference type="CDD" id="cd00332">
    <property type="entry name" value="PAL-HAL"/>
    <property type="match status" value="1"/>
</dbReference>
<organism evidence="2 3">
    <name type="scientific">Amycolatopsis samaneae</name>
    <dbReference type="NCBI Taxonomy" id="664691"/>
    <lineage>
        <taxon>Bacteria</taxon>
        <taxon>Bacillati</taxon>
        <taxon>Actinomycetota</taxon>
        <taxon>Actinomycetes</taxon>
        <taxon>Pseudonocardiales</taxon>
        <taxon>Pseudonocardiaceae</taxon>
        <taxon>Amycolatopsis</taxon>
    </lineage>
</organism>
<comment type="caution">
    <text evidence="2">The sequence shown here is derived from an EMBL/GenBank/DDBJ whole genome shotgun (WGS) entry which is preliminary data.</text>
</comment>
<dbReference type="Gene3D" id="1.10.275.10">
    <property type="entry name" value="Fumarase/aspartase (N-terminal domain)"/>
    <property type="match status" value="1"/>
</dbReference>
<keyword evidence="3" id="KW-1185">Reference proteome</keyword>
<dbReference type="InterPro" id="IPR022313">
    <property type="entry name" value="Phe/His_NH3-lyase_AS"/>
</dbReference>
<reference evidence="3" key="1">
    <citation type="journal article" date="2019" name="Int. J. Syst. Evol. Microbiol.">
        <title>The Global Catalogue of Microorganisms (GCM) 10K type strain sequencing project: providing services to taxonomists for standard genome sequencing and annotation.</title>
        <authorList>
            <consortium name="The Broad Institute Genomics Platform"/>
            <consortium name="The Broad Institute Genome Sequencing Center for Infectious Disease"/>
            <person name="Wu L."/>
            <person name="Ma J."/>
        </authorList>
    </citation>
    <scope>NUCLEOTIDE SEQUENCE [LARGE SCALE GENOMIC DNA]</scope>
    <source>
        <strain evidence="3">CGMCC 4.7643</strain>
    </source>
</reference>